<evidence type="ECO:0000256" key="1">
    <source>
        <dbReference type="ARBA" id="ARBA00022801"/>
    </source>
</evidence>
<evidence type="ECO:0000259" key="2">
    <source>
        <dbReference type="Pfam" id="PF00144"/>
    </source>
</evidence>
<dbReference type="RefSeq" id="WP_253360655.1">
    <property type="nucleotide sequence ID" value="NZ_JAIULA010000012.1"/>
</dbReference>
<dbReference type="AlphaFoldDB" id="A0A9X2FK03"/>
<keyword evidence="1" id="KW-0378">Hydrolase</keyword>
<evidence type="ECO:0000313" key="4">
    <source>
        <dbReference type="Proteomes" id="UP001139006"/>
    </source>
</evidence>
<dbReference type="InterPro" id="IPR050789">
    <property type="entry name" value="Diverse_Enzym_Activities"/>
</dbReference>
<dbReference type="EMBL" id="JAIULA010000012">
    <property type="protein sequence ID" value="MCP0887092.1"/>
    <property type="molecule type" value="Genomic_DNA"/>
</dbReference>
<organism evidence="3 4">
    <name type="scientific">Ligilactobacillus ubinensis</name>
    <dbReference type="NCBI Taxonomy" id="2876789"/>
    <lineage>
        <taxon>Bacteria</taxon>
        <taxon>Bacillati</taxon>
        <taxon>Bacillota</taxon>
        <taxon>Bacilli</taxon>
        <taxon>Lactobacillales</taxon>
        <taxon>Lactobacillaceae</taxon>
        <taxon>Ligilactobacillus</taxon>
    </lineage>
</organism>
<protein>
    <submittedName>
        <fullName evidence="3">Penicillin binding protein PBP4B</fullName>
    </submittedName>
</protein>
<dbReference type="Proteomes" id="UP001139006">
    <property type="component" value="Unassembled WGS sequence"/>
</dbReference>
<dbReference type="InterPro" id="IPR012338">
    <property type="entry name" value="Beta-lactam/transpept-like"/>
</dbReference>
<comment type="caution">
    <text evidence="3">The sequence shown here is derived from an EMBL/GenBank/DDBJ whole genome shotgun (WGS) entry which is preliminary data.</text>
</comment>
<feature type="domain" description="Beta-lactamase-related" evidence="2">
    <location>
        <begin position="167"/>
        <end position="545"/>
    </location>
</feature>
<dbReference type="PROSITE" id="PS51257">
    <property type="entry name" value="PROKAR_LIPOPROTEIN"/>
    <property type="match status" value="1"/>
</dbReference>
<gene>
    <name evidence="3" type="primary">pbp4b</name>
    <name evidence="3" type="ORF">LB941_07050</name>
</gene>
<accession>A0A9X2FK03</accession>
<dbReference type="SUPFAM" id="SSF56601">
    <property type="entry name" value="beta-lactamase/transpeptidase-like"/>
    <property type="match status" value="1"/>
</dbReference>
<name>A0A9X2FK03_9LACO</name>
<dbReference type="PANTHER" id="PTHR43283">
    <property type="entry name" value="BETA-LACTAMASE-RELATED"/>
    <property type="match status" value="1"/>
</dbReference>
<dbReference type="GO" id="GO:0016787">
    <property type="term" value="F:hydrolase activity"/>
    <property type="evidence" value="ECO:0007669"/>
    <property type="project" value="UniProtKB-KW"/>
</dbReference>
<dbReference type="PANTHER" id="PTHR43283:SF11">
    <property type="entry name" value="BETA-LACTAMASE-RELATED DOMAIN-CONTAINING PROTEIN"/>
    <property type="match status" value="1"/>
</dbReference>
<reference evidence="3 4" key="1">
    <citation type="journal article" date="2023" name="Int. J. Syst. Evol. Microbiol.">
        <title>Ligilactobacillus ubinensis sp. nov., a novel species isolated from the wild ferment of a durian fruit (Durio zibethinus).</title>
        <authorList>
            <person name="Heng Y.C."/>
            <person name="Menon N."/>
            <person name="Chen B."/>
            <person name="Loo B.Z.L."/>
            <person name="Wong G.W.J."/>
            <person name="Lim A.C.H."/>
            <person name="Silvaraju S."/>
            <person name="Kittelmann S."/>
        </authorList>
    </citation>
    <scope>NUCLEOTIDE SEQUENCE [LARGE SCALE GENOMIC DNA]</scope>
    <source>
        <strain evidence="3 4">WILCCON 0076</strain>
    </source>
</reference>
<keyword evidence="4" id="KW-1185">Reference proteome</keyword>
<dbReference type="NCBIfam" id="NF002968">
    <property type="entry name" value="PRK03642.1"/>
    <property type="match status" value="1"/>
</dbReference>
<sequence>MKKKYLIFAAVGVAILTGCTKSSTLSKKSTASVIRYSKSEPKGDFQSTATFSEKASATNDDFDSYALLNNQEQQFKGFKGQGYLWLKAKNNKDLKVFINSHKLNVGSIKQNYWNKISIKDLTKNGANILQVDTLKNKNVKIKIPYPTLKNKANDAKYKNNDSFKLLDAVIKAEIKNGFSSAQLVVVHNGKIIKQSSYGMVNSYSKDGKRLNGQKAVTNNTLYDLASNTKMYATNYAIQRLVSEGKLNIDSKVSDILPNFKDQATDTIKGKSDLTVREILEHQAGFPADPQYHNQNYNSDNPLKPEKNKNIALYTQNRNEVLDKIIATPLDYTPGTKTVYSDVDYMLLGFIIEKITNTRLDQYVNKEIYKPLALKHITFNPLENGFSKNDTAATELDGNTRGGAVSFNNIRKNTLQGQVHDEKAYYSMKGVSGHAGLFSNATDLAKLAQIVVNGGGYGNYKLCNEETLQEFIKPKSTDPSYGLGWRRNATGTVNYNWAFSKQTDSSTVGHTGWTGTLTVIDPKNNNVIILLTNERNTPLVDAKKDPNDFAGGHYLLAKYGDVVNLAVSGINNDSKNANDQKIISLVSQRYAEIKENKADNSKYDKADLRALFETLKDRDTTTTNNFLKTTTAKNITSYLKGSKVNVE</sequence>
<dbReference type="Pfam" id="PF00144">
    <property type="entry name" value="Beta-lactamase"/>
    <property type="match status" value="1"/>
</dbReference>
<evidence type="ECO:0000313" key="3">
    <source>
        <dbReference type="EMBL" id="MCP0887092.1"/>
    </source>
</evidence>
<dbReference type="Gene3D" id="3.40.710.10">
    <property type="entry name" value="DD-peptidase/beta-lactamase superfamily"/>
    <property type="match status" value="1"/>
</dbReference>
<proteinExistence type="predicted"/>
<dbReference type="InterPro" id="IPR001466">
    <property type="entry name" value="Beta-lactam-related"/>
</dbReference>